<dbReference type="PANTHER" id="PTHR35850">
    <property type="entry name" value="CYTOPLASMIC PROTEIN-RELATED"/>
    <property type="match status" value="1"/>
</dbReference>
<name>A0ABS1D285_9PROT</name>
<gene>
    <name evidence="1" type="ORF">CKO45_22015</name>
</gene>
<dbReference type="PANTHER" id="PTHR35850:SF1">
    <property type="entry name" value="TYPE VI SECRETION SYSTEM SHEATH PROTEIN TSSB1"/>
    <property type="match status" value="1"/>
</dbReference>
<dbReference type="InterPro" id="IPR008312">
    <property type="entry name" value="T6SS_TssB1"/>
</dbReference>
<organism evidence="1 2">
    <name type="scientific">Paracraurococcus ruber</name>
    <dbReference type="NCBI Taxonomy" id="77675"/>
    <lineage>
        <taxon>Bacteria</taxon>
        <taxon>Pseudomonadati</taxon>
        <taxon>Pseudomonadota</taxon>
        <taxon>Alphaproteobacteria</taxon>
        <taxon>Acetobacterales</taxon>
        <taxon>Roseomonadaceae</taxon>
        <taxon>Paracraurococcus</taxon>
    </lineage>
</organism>
<protein>
    <submittedName>
        <fullName evidence="1">Type VI secretion system-associated protein</fullName>
    </submittedName>
</protein>
<evidence type="ECO:0000313" key="2">
    <source>
        <dbReference type="Proteomes" id="UP000697995"/>
    </source>
</evidence>
<dbReference type="PIRSF" id="PIRSF028301">
    <property type="entry name" value="UCP028301"/>
    <property type="match status" value="1"/>
</dbReference>
<sequence length="173" mass="18932">MSESTQKKLGRVRPPRVQITYDVETGGAIEKKELPFLVGIMADLSGKRSADTPLPKLKARKFVEIDRDNFNDVMTGIAPRLAFQVPNMLQDDGSKLNVALTFTEIDSFEPVAVLKQVPALAKLYGARQKLNDLLAKLDGNDELDRMLNDVIGSTEKQAELRGLLAADNPAPAA</sequence>
<reference evidence="1 2" key="1">
    <citation type="journal article" date="2020" name="Microorganisms">
        <title>Osmotic Adaptation and Compatible Solute Biosynthesis of Phototrophic Bacteria as Revealed from Genome Analyses.</title>
        <authorList>
            <person name="Imhoff J.F."/>
            <person name="Rahn T."/>
            <person name="Kunzel S."/>
            <person name="Keller A."/>
            <person name="Neulinger S.C."/>
        </authorList>
    </citation>
    <scope>NUCLEOTIDE SEQUENCE [LARGE SCALE GENOMIC DNA]</scope>
    <source>
        <strain evidence="1 2">DSM 15382</strain>
    </source>
</reference>
<dbReference type="Pfam" id="PF05591">
    <property type="entry name" value="T6SS_VipA"/>
    <property type="match status" value="1"/>
</dbReference>
<dbReference type="Proteomes" id="UP000697995">
    <property type="component" value="Unassembled WGS sequence"/>
</dbReference>
<proteinExistence type="predicted"/>
<keyword evidence="2" id="KW-1185">Reference proteome</keyword>
<dbReference type="NCBIfam" id="TIGR03358">
    <property type="entry name" value="VI_chp_5"/>
    <property type="match status" value="1"/>
</dbReference>
<dbReference type="RefSeq" id="WP_133221391.1">
    <property type="nucleotide sequence ID" value="NZ_NRSG01000225.1"/>
</dbReference>
<comment type="caution">
    <text evidence="1">The sequence shown here is derived from an EMBL/GenBank/DDBJ whole genome shotgun (WGS) entry which is preliminary data.</text>
</comment>
<dbReference type="EMBL" id="NRSG01000225">
    <property type="protein sequence ID" value="MBK1660899.1"/>
    <property type="molecule type" value="Genomic_DNA"/>
</dbReference>
<accession>A0ABS1D285</accession>
<evidence type="ECO:0000313" key="1">
    <source>
        <dbReference type="EMBL" id="MBK1660899.1"/>
    </source>
</evidence>